<gene>
    <name evidence="1" type="ORF">FAVT5_2218</name>
</gene>
<evidence type="ECO:0000313" key="1">
    <source>
        <dbReference type="EMBL" id="CAB3393117.1"/>
    </source>
</evidence>
<organism evidence="1 2">
    <name type="scientific">Kyrpidia spormannii</name>
    <dbReference type="NCBI Taxonomy" id="2055160"/>
    <lineage>
        <taxon>Bacteria</taxon>
        <taxon>Bacillati</taxon>
        <taxon>Bacillota</taxon>
        <taxon>Bacilli</taxon>
        <taxon>Bacillales</taxon>
        <taxon>Alicyclobacillaceae</taxon>
        <taxon>Kyrpidia</taxon>
    </lineage>
</organism>
<accession>A0ACA8ZAH8</accession>
<sequence>MFRLAFRRSVNTRRTFENQFYYNNLPAGWGKGTECGKTDRNFMVQWD</sequence>
<dbReference type="Proteomes" id="UP000501793">
    <property type="component" value="Chromosome"/>
</dbReference>
<keyword evidence="2" id="KW-1185">Reference proteome</keyword>
<name>A0ACA8ZAH8_9BACL</name>
<dbReference type="EMBL" id="LR792684">
    <property type="protein sequence ID" value="CAB3393117.1"/>
    <property type="molecule type" value="Genomic_DNA"/>
</dbReference>
<evidence type="ECO:0000313" key="2">
    <source>
        <dbReference type="Proteomes" id="UP000501793"/>
    </source>
</evidence>
<protein>
    <submittedName>
        <fullName evidence="1">Uncharacterized protein</fullName>
    </submittedName>
</protein>
<reference evidence="1" key="1">
    <citation type="submission" date="2020-04" db="EMBL/GenBank/DDBJ databases">
        <authorList>
            <person name="Hogendoorn C."/>
        </authorList>
    </citation>
    <scope>NUCLEOTIDE SEQUENCE</scope>
    <source>
        <strain evidence="1">FAVT5</strain>
    </source>
</reference>
<proteinExistence type="predicted"/>